<keyword evidence="1" id="KW-0812">Transmembrane</keyword>
<dbReference type="InParanoid" id="A0A212PYX9"/>
<keyword evidence="3" id="KW-1185">Reference proteome</keyword>
<keyword evidence="1" id="KW-0472">Membrane</keyword>
<feature type="transmembrane region" description="Helical" evidence="1">
    <location>
        <begin position="135"/>
        <end position="156"/>
    </location>
</feature>
<organism evidence="2 3">
    <name type="scientific">Thermoflexus hugenholtzii JAD2</name>
    <dbReference type="NCBI Taxonomy" id="877466"/>
    <lineage>
        <taxon>Bacteria</taxon>
        <taxon>Bacillati</taxon>
        <taxon>Chloroflexota</taxon>
        <taxon>Thermoflexia</taxon>
        <taxon>Thermoflexales</taxon>
        <taxon>Thermoflexaceae</taxon>
        <taxon>Thermoflexus</taxon>
    </lineage>
</organism>
<accession>A0A212PYX9</accession>
<reference evidence="3" key="1">
    <citation type="submission" date="2017-06" db="EMBL/GenBank/DDBJ databases">
        <authorList>
            <person name="Varghese N."/>
            <person name="Submissions S."/>
        </authorList>
    </citation>
    <scope>NUCLEOTIDE SEQUENCE [LARGE SCALE GENOMIC DNA]</scope>
    <source>
        <strain evidence="3">JAD2</strain>
    </source>
</reference>
<protein>
    <submittedName>
        <fullName evidence="2">Uncharacterized protein</fullName>
    </submittedName>
</protein>
<keyword evidence="1" id="KW-1133">Transmembrane helix</keyword>
<evidence type="ECO:0000313" key="3">
    <source>
        <dbReference type="Proteomes" id="UP000197025"/>
    </source>
</evidence>
<feature type="transmembrane region" description="Helical" evidence="1">
    <location>
        <begin position="96"/>
        <end position="123"/>
    </location>
</feature>
<evidence type="ECO:0000256" key="1">
    <source>
        <dbReference type="SAM" id="Phobius"/>
    </source>
</evidence>
<dbReference type="AlphaFoldDB" id="A0A212PYX9"/>
<dbReference type="Proteomes" id="UP000197025">
    <property type="component" value="Unassembled WGS sequence"/>
</dbReference>
<name>A0A212PYX9_9CHLR</name>
<gene>
    <name evidence="2" type="ORF">SAMN02746019_00022610</name>
</gene>
<proteinExistence type="predicted"/>
<feature type="transmembrane region" description="Helical" evidence="1">
    <location>
        <begin position="20"/>
        <end position="42"/>
    </location>
</feature>
<dbReference type="EMBL" id="FYEK01000003">
    <property type="protein sequence ID" value="SNB52158.1"/>
    <property type="molecule type" value="Genomic_DNA"/>
</dbReference>
<feature type="transmembrane region" description="Helical" evidence="1">
    <location>
        <begin position="54"/>
        <end position="76"/>
    </location>
</feature>
<evidence type="ECO:0000313" key="2">
    <source>
        <dbReference type="EMBL" id="SNB52158.1"/>
    </source>
</evidence>
<sequence>MIGTALWPPAIGDPDDPLLFFSPPVVLMWMLMGLLGWILAARGWEHDHGLWSRWFWRSAFLLSAGLWMGPVVWMIGALSGWGRGLTPGPSAIFPHWTAGVLLLLYGVAGAAGLTAGFRAVWGWILQESPGRGKAFLRAGIAPAFPLFLLGAFVGWMTTPQVPRTIPPAGAREVPPDIVIVVELGPPRGGRIRELLFGSGGGGGISVRYADTGEAIPGITHWQDMGLSFDPEFPLRPQAPVEVRIFRWGERPYRFRFTTGGPGSSPAPPLP</sequence>